<comment type="similarity">
    <text evidence="4">Belongs to the CHFR family.</text>
</comment>
<keyword evidence="13" id="KW-0862">Zinc</keyword>
<feature type="region of interest" description="Disordered" evidence="19">
    <location>
        <begin position="122"/>
        <end position="141"/>
    </location>
</feature>
<evidence type="ECO:0000313" key="22">
    <source>
        <dbReference type="EnsemblMetazoa" id="G23386.4:cds"/>
    </source>
</evidence>
<evidence type="ECO:0000259" key="21">
    <source>
        <dbReference type="PROSITE" id="PS50089"/>
    </source>
</evidence>
<dbReference type="InterPro" id="IPR013083">
    <property type="entry name" value="Znf_RING/FYVE/PHD"/>
</dbReference>
<evidence type="ECO:0000256" key="4">
    <source>
        <dbReference type="ARBA" id="ARBA00005797"/>
    </source>
</evidence>
<evidence type="ECO:0000256" key="8">
    <source>
        <dbReference type="ARBA" id="ARBA00022679"/>
    </source>
</evidence>
<feature type="domain" description="FHA" evidence="20">
    <location>
        <begin position="26"/>
        <end position="72"/>
    </location>
</feature>
<dbReference type="InterPro" id="IPR000253">
    <property type="entry name" value="FHA_dom"/>
</dbReference>
<evidence type="ECO:0000256" key="18">
    <source>
        <dbReference type="PROSITE-ProRule" id="PRU00175"/>
    </source>
</evidence>
<evidence type="ECO:0000259" key="20">
    <source>
        <dbReference type="PROSITE" id="PS50006"/>
    </source>
</evidence>
<evidence type="ECO:0000313" key="23">
    <source>
        <dbReference type="Proteomes" id="UP000005408"/>
    </source>
</evidence>
<keyword evidence="12" id="KW-0833">Ubl conjugation pathway</keyword>
<evidence type="ECO:0000256" key="16">
    <source>
        <dbReference type="ARBA" id="ARBA00029800"/>
    </source>
</evidence>
<dbReference type="CDD" id="cd16503">
    <property type="entry name" value="RING-HC_CHFR"/>
    <property type="match status" value="1"/>
</dbReference>
<dbReference type="PANTHER" id="PTHR16079:SF4">
    <property type="entry name" value="E3 UBIQUITIN-PROTEIN LIGASE CHFR"/>
    <property type="match status" value="1"/>
</dbReference>
<dbReference type="SUPFAM" id="SSF49879">
    <property type="entry name" value="SMAD/FHA domain"/>
    <property type="match status" value="1"/>
</dbReference>
<evidence type="ECO:0000256" key="5">
    <source>
        <dbReference type="ARBA" id="ARBA00012483"/>
    </source>
</evidence>
<dbReference type="InterPro" id="IPR052256">
    <property type="entry name" value="E3_ubiquitin-ligase_CHFR"/>
</dbReference>
<dbReference type="Pfam" id="PF17979">
    <property type="entry name" value="zf-CRD"/>
    <property type="match status" value="1"/>
</dbReference>
<accession>A0A8W8KD30</accession>
<evidence type="ECO:0000256" key="19">
    <source>
        <dbReference type="SAM" id="MobiDB-lite"/>
    </source>
</evidence>
<keyword evidence="23" id="KW-1185">Reference proteome</keyword>
<keyword evidence="14" id="KW-0539">Nucleus</keyword>
<dbReference type="GO" id="GO:0061630">
    <property type="term" value="F:ubiquitin protein ligase activity"/>
    <property type="evidence" value="ECO:0007669"/>
    <property type="project" value="UniProtKB-EC"/>
</dbReference>
<dbReference type="CDD" id="cd22672">
    <property type="entry name" value="FHA_CHFR"/>
    <property type="match status" value="1"/>
</dbReference>
<evidence type="ECO:0000256" key="9">
    <source>
        <dbReference type="ARBA" id="ARBA00022723"/>
    </source>
</evidence>
<evidence type="ECO:0000256" key="7">
    <source>
        <dbReference type="ARBA" id="ARBA00022618"/>
    </source>
</evidence>
<dbReference type="OMA" id="SNYWFPG"/>
<dbReference type="Gene3D" id="3.30.40.140">
    <property type="match status" value="1"/>
</dbReference>
<dbReference type="FunFam" id="3.30.40.10:FF:000203">
    <property type="entry name" value="E3 ubiquitin-protein ligase CHFR isoform X1"/>
    <property type="match status" value="1"/>
</dbReference>
<dbReference type="GO" id="GO:0016605">
    <property type="term" value="C:PML body"/>
    <property type="evidence" value="ECO:0007669"/>
    <property type="project" value="UniProtKB-SubCell"/>
</dbReference>
<feature type="compositionally biased region" description="Basic and acidic residues" evidence="19">
    <location>
        <begin position="167"/>
        <end position="210"/>
    </location>
</feature>
<protein>
    <recommendedName>
        <fullName evidence="6">E3 ubiquitin-protein ligase CHFR</fullName>
        <ecNumber evidence="5">2.3.2.27</ecNumber>
    </recommendedName>
    <alternativeName>
        <fullName evidence="17">Checkpoint with forkhead and RING finger domains protein</fullName>
    </alternativeName>
    <alternativeName>
        <fullName evidence="16">RING-type E3 ubiquitin transferase CHFR</fullName>
    </alternativeName>
</protein>
<feature type="compositionally biased region" description="Acidic residues" evidence="19">
    <location>
        <begin position="122"/>
        <end position="134"/>
    </location>
</feature>
<dbReference type="GO" id="GO:0016567">
    <property type="term" value="P:protein ubiquitination"/>
    <property type="evidence" value="ECO:0007669"/>
    <property type="project" value="TreeGrafter"/>
</dbReference>
<dbReference type="Gene3D" id="3.30.40.10">
    <property type="entry name" value="Zinc/RING finger domain, C3HC4 (zinc finger)"/>
    <property type="match status" value="1"/>
</dbReference>
<evidence type="ECO:0000256" key="6">
    <source>
        <dbReference type="ARBA" id="ARBA00017908"/>
    </source>
</evidence>
<dbReference type="AlphaFoldDB" id="A0A8W8KD30"/>
<dbReference type="GO" id="GO:0008270">
    <property type="term" value="F:zinc ion binding"/>
    <property type="evidence" value="ECO:0007669"/>
    <property type="project" value="UniProtKB-KW"/>
</dbReference>
<dbReference type="Proteomes" id="UP000005408">
    <property type="component" value="Unassembled WGS sequence"/>
</dbReference>
<proteinExistence type="inferred from homology"/>
<evidence type="ECO:0000256" key="2">
    <source>
        <dbReference type="ARBA" id="ARBA00004322"/>
    </source>
</evidence>
<dbReference type="PROSITE" id="PS50089">
    <property type="entry name" value="ZF_RING_2"/>
    <property type="match status" value="1"/>
</dbReference>
<feature type="compositionally biased region" description="Low complexity" evidence="19">
    <location>
        <begin position="427"/>
        <end position="448"/>
    </location>
</feature>
<dbReference type="GO" id="GO:0051301">
    <property type="term" value="P:cell division"/>
    <property type="evidence" value="ECO:0007669"/>
    <property type="project" value="UniProtKB-KW"/>
</dbReference>
<keyword evidence="11" id="KW-0498">Mitosis</keyword>
<comment type="subcellular location">
    <subcellularLocation>
        <location evidence="2">Nucleus</location>
        <location evidence="2">PML body</location>
    </subcellularLocation>
</comment>
<dbReference type="OrthoDB" id="1305878at2759"/>
<evidence type="ECO:0000256" key="10">
    <source>
        <dbReference type="ARBA" id="ARBA00022771"/>
    </source>
</evidence>
<keyword evidence="8" id="KW-0808">Transferase</keyword>
<dbReference type="SUPFAM" id="SSF57850">
    <property type="entry name" value="RING/U-box"/>
    <property type="match status" value="1"/>
</dbReference>
<evidence type="ECO:0000256" key="13">
    <source>
        <dbReference type="ARBA" id="ARBA00022833"/>
    </source>
</evidence>
<dbReference type="SMART" id="SM00184">
    <property type="entry name" value="RING"/>
    <property type="match status" value="1"/>
</dbReference>
<keyword evidence="7" id="KW-0132">Cell division</keyword>
<evidence type="ECO:0000256" key="12">
    <source>
        <dbReference type="ARBA" id="ARBA00022786"/>
    </source>
</evidence>
<organism evidence="22 23">
    <name type="scientific">Magallana gigas</name>
    <name type="common">Pacific oyster</name>
    <name type="synonym">Crassostrea gigas</name>
    <dbReference type="NCBI Taxonomy" id="29159"/>
    <lineage>
        <taxon>Eukaryota</taxon>
        <taxon>Metazoa</taxon>
        <taxon>Spiralia</taxon>
        <taxon>Lophotrochozoa</taxon>
        <taxon>Mollusca</taxon>
        <taxon>Bivalvia</taxon>
        <taxon>Autobranchia</taxon>
        <taxon>Pteriomorphia</taxon>
        <taxon>Ostreida</taxon>
        <taxon>Ostreoidea</taxon>
        <taxon>Ostreidae</taxon>
        <taxon>Magallana</taxon>
    </lineage>
</organism>
<evidence type="ECO:0000256" key="1">
    <source>
        <dbReference type="ARBA" id="ARBA00000900"/>
    </source>
</evidence>
<feature type="region of interest" description="Disordered" evidence="19">
    <location>
        <begin position="427"/>
        <end position="486"/>
    </location>
</feature>
<evidence type="ECO:0000256" key="15">
    <source>
        <dbReference type="ARBA" id="ARBA00023306"/>
    </source>
</evidence>
<dbReference type="Gene3D" id="2.60.200.20">
    <property type="match status" value="1"/>
</dbReference>
<keyword evidence="15" id="KW-0131">Cell cycle</keyword>
<keyword evidence="9" id="KW-0479">Metal-binding</keyword>
<feature type="domain" description="RING-type" evidence="21">
    <location>
        <begin position="245"/>
        <end position="284"/>
    </location>
</feature>
<sequence>MEEAWGQLVSLTDVESEPVLITSDRLTIGRAPDCDISFAGNKLVSGHHCSVERDEDGQVWLRDSSTNGTLLNLKVKVTKGNGKKLSHGDEFYVVHKKDNEDLNIGYIYQSMAELKKELEESLEDTQEYSNDEFLDATLADDGVNEIEATEDSPKPKKRPAESSPEEPVEKIKSEKKVKLDRDPEKKTEIQSCKSEESTKKTKADSSKSEQKTAQADTESGERCPGDKGPGAAVESKDGMEEVLVCIICQEIMHDCISLQPCMHTFCAGCYSDWMKRSPECPSCRMTVDRINRNHIVNNLIEAYLKEHPDKKRSEEDIKELDAKNQISRDMLYPKELKDKEYDPDEEVEDSDDYEEDSDEADNQAPIPTPVFRPAPVPPFQYGGGLFGNWNPVRFVCRQCPNYRDPNTPGIGVLGTVFNTVRTALGINQGNTQNTQGNNQGMTTTEGNQPGPSTADQPDIAGDDSEATQPTTSTEDDFEERKKKDDMKPEVVAPQYVCVVNQNHILCQCCLQPMPDRRTLPETRQQCCLCLRSFCHVYWGCKKAECLGCIGRFKDMNLGRKCLVNLILENPYESEILQNYLEEKKMTLNEMRDICMQKLDEGTYKCIDQRRLNLTSERTVCYPCALRNFKDLAYSFRSDIKKEDLPEAVRRRNDCYWGKNCRTQKNKPHHAQNFNHVCEQTRTS</sequence>
<dbReference type="PROSITE" id="PS50006">
    <property type="entry name" value="FHA_DOMAIN"/>
    <property type="match status" value="1"/>
</dbReference>
<dbReference type="EC" id="2.3.2.27" evidence="5"/>
<comment type="catalytic activity">
    <reaction evidence="1">
        <text>S-ubiquitinyl-[E2 ubiquitin-conjugating enzyme]-L-cysteine + [acceptor protein]-L-lysine = [E2 ubiquitin-conjugating enzyme]-L-cysteine + N(6)-ubiquitinyl-[acceptor protein]-L-lysine.</text>
        <dbReference type="EC" id="2.3.2.27"/>
    </reaction>
</comment>
<feature type="compositionally biased region" description="Acidic residues" evidence="19">
    <location>
        <begin position="341"/>
        <end position="361"/>
    </location>
</feature>
<dbReference type="InterPro" id="IPR017907">
    <property type="entry name" value="Znf_RING_CS"/>
</dbReference>
<feature type="region of interest" description="Disordered" evidence="19">
    <location>
        <begin position="333"/>
        <end position="372"/>
    </location>
</feature>
<name>A0A8W8KD30_MAGGI</name>
<reference evidence="22" key="1">
    <citation type="submission" date="2022-08" db="UniProtKB">
        <authorList>
            <consortium name="EnsemblMetazoa"/>
        </authorList>
    </citation>
    <scope>IDENTIFICATION</scope>
    <source>
        <strain evidence="22">05x7-T-G4-1.051#20</strain>
    </source>
</reference>
<dbReference type="InterPro" id="IPR001841">
    <property type="entry name" value="Znf_RING"/>
</dbReference>
<dbReference type="PROSITE" id="PS00518">
    <property type="entry name" value="ZF_RING_1"/>
    <property type="match status" value="1"/>
</dbReference>
<comment type="pathway">
    <text evidence="3">Protein modification; protein ubiquitination.</text>
</comment>
<dbReference type="SMART" id="SM00240">
    <property type="entry name" value="FHA"/>
    <property type="match status" value="1"/>
</dbReference>
<dbReference type="Pfam" id="PF13639">
    <property type="entry name" value="zf-RING_2"/>
    <property type="match status" value="1"/>
</dbReference>
<dbReference type="PANTHER" id="PTHR16079">
    <property type="entry name" value="UBIQUITIN LIGASE PROTEIN CHFR"/>
    <property type="match status" value="1"/>
</dbReference>
<dbReference type="EnsemblMetazoa" id="G23386.1">
    <property type="protein sequence ID" value="G23386.1:cds"/>
    <property type="gene ID" value="G23386"/>
</dbReference>
<evidence type="ECO:0000256" key="11">
    <source>
        <dbReference type="ARBA" id="ARBA00022776"/>
    </source>
</evidence>
<dbReference type="InterPro" id="IPR040909">
    <property type="entry name" value="CHFR_Znf-CRD"/>
</dbReference>
<dbReference type="EnsemblMetazoa" id="G23386.4">
    <property type="protein sequence ID" value="G23386.4:cds"/>
    <property type="gene ID" value="G23386"/>
</dbReference>
<dbReference type="Pfam" id="PF00498">
    <property type="entry name" value="FHA"/>
    <property type="match status" value="1"/>
</dbReference>
<evidence type="ECO:0000256" key="14">
    <source>
        <dbReference type="ARBA" id="ARBA00023242"/>
    </source>
</evidence>
<feature type="region of interest" description="Disordered" evidence="19">
    <location>
        <begin position="146"/>
        <end position="235"/>
    </location>
</feature>
<evidence type="ECO:0000256" key="17">
    <source>
        <dbReference type="ARBA" id="ARBA00031332"/>
    </source>
</evidence>
<evidence type="ECO:0000256" key="3">
    <source>
        <dbReference type="ARBA" id="ARBA00004906"/>
    </source>
</evidence>
<dbReference type="InterPro" id="IPR008984">
    <property type="entry name" value="SMAD_FHA_dom_sf"/>
</dbReference>
<feature type="compositionally biased region" description="Basic and acidic residues" evidence="19">
    <location>
        <begin position="151"/>
        <end position="160"/>
    </location>
</feature>
<keyword evidence="10 18" id="KW-0863">Zinc-finger</keyword>
<dbReference type="GO" id="GO:0006511">
    <property type="term" value="P:ubiquitin-dependent protein catabolic process"/>
    <property type="evidence" value="ECO:0007669"/>
    <property type="project" value="TreeGrafter"/>
</dbReference>